<name>A0ACD3ASP0_9AGAR</name>
<reference evidence="1 2" key="1">
    <citation type="journal article" date="2019" name="Nat. Ecol. Evol.">
        <title>Megaphylogeny resolves global patterns of mushroom evolution.</title>
        <authorList>
            <person name="Varga T."/>
            <person name="Krizsan K."/>
            <person name="Foldi C."/>
            <person name="Dima B."/>
            <person name="Sanchez-Garcia M."/>
            <person name="Sanchez-Ramirez S."/>
            <person name="Szollosi G.J."/>
            <person name="Szarkandi J.G."/>
            <person name="Papp V."/>
            <person name="Albert L."/>
            <person name="Andreopoulos W."/>
            <person name="Angelini C."/>
            <person name="Antonin V."/>
            <person name="Barry K.W."/>
            <person name="Bougher N.L."/>
            <person name="Buchanan P."/>
            <person name="Buyck B."/>
            <person name="Bense V."/>
            <person name="Catcheside P."/>
            <person name="Chovatia M."/>
            <person name="Cooper J."/>
            <person name="Damon W."/>
            <person name="Desjardin D."/>
            <person name="Finy P."/>
            <person name="Geml J."/>
            <person name="Haridas S."/>
            <person name="Hughes K."/>
            <person name="Justo A."/>
            <person name="Karasinski D."/>
            <person name="Kautmanova I."/>
            <person name="Kiss B."/>
            <person name="Kocsube S."/>
            <person name="Kotiranta H."/>
            <person name="LaButti K.M."/>
            <person name="Lechner B.E."/>
            <person name="Liimatainen K."/>
            <person name="Lipzen A."/>
            <person name="Lukacs Z."/>
            <person name="Mihaltcheva S."/>
            <person name="Morgado L.N."/>
            <person name="Niskanen T."/>
            <person name="Noordeloos M.E."/>
            <person name="Ohm R.A."/>
            <person name="Ortiz-Santana B."/>
            <person name="Ovrebo C."/>
            <person name="Racz N."/>
            <person name="Riley R."/>
            <person name="Savchenko A."/>
            <person name="Shiryaev A."/>
            <person name="Soop K."/>
            <person name="Spirin V."/>
            <person name="Szebenyi C."/>
            <person name="Tomsovsky M."/>
            <person name="Tulloss R.E."/>
            <person name="Uehling J."/>
            <person name="Grigoriev I.V."/>
            <person name="Vagvolgyi C."/>
            <person name="Papp T."/>
            <person name="Martin F.M."/>
            <person name="Miettinen O."/>
            <person name="Hibbett D.S."/>
            <person name="Nagy L.G."/>
        </authorList>
    </citation>
    <scope>NUCLEOTIDE SEQUENCE [LARGE SCALE GENOMIC DNA]</scope>
    <source>
        <strain evidence="1 2">NL-1719</strain>
    </source>
</reference>
<keyword evidence="2" id="KW-1185">Reference proteome</keyword>
<proteinExistence type="predicted"/>
<sequence length="266" mass="30317">MLRPNLLRFSSSSWIPATRWCPLLRSAPSPSTATFWRPTGLATGTSLQKRMLHGPPKPSPPRVFPPLYTSTGDEGQDKLAFFHVLERLKTQKRTGWVEHGIPNVESISDHMYRMSVLAMCVSDTNLDVGKCVMMAVVHDIAEAHVGDISPREGIPKAEKRRLEAEAMHNFVHDMLHDSPAAQRFEALWKEYEEGQTPEAKFVKDLDRIEMALQASEYERTYAATNLQTFYDTSIPNINHSEVREWAQDLIEERKREGRGKIDDSKE</sequence>
<gene>
    <name evidence="1" type="ORF">BDN72DRAFT_841406</name>
</gene>
<evidence type="ECO:0000313" key="1">
    <source>
        <dbReference type="EMBL" id="TFK68730.1"/>
    </source>
</evidence>
<dbReference type="Proteomes" id="UP000308600">
    <property type="component" value="Unassembled WGS sequence"/>
</dbReference>
<evidence type="ECO:0000313" key="2">
    <source>
        <dbReference type="Proteomes" id="UP000308600"/>
    </source>
</evidence>
<dbReference type="EMBL" id="ML208345">
    <property type="protein sequence ID" value="TFK68730.1"/>
    <property type="molecule type" value="Genomic_DNA"/>
</dbReference>
<protein>
    <submittedName>
        <fullName evidence="1">Uncharacterized protein</fullName>
    </submittedName>
</protein>
<accession>A0ACD3ASP0</accession>
<organism evidence="1 2">
    <name type="scientific">Pluteus cervinus</name>
    <dbReference type="NCBI Taxonomy" id="181527"/>
    <lineage>
        <taxon>Eukaryota</taxon>
        <taxon>Fungi</taxon>
        <taxon>Dikarya</taxon>
        <taxon>Basidiomycota</taxon>
        <taxon>Agaricomycotina</taxon>
        <taxon>Agaricomycetes</taxon>
        <taxon>Agaricomycetidae</taxon>
        <taxon>Agaricales</taxon>
        <taxon>Pluteineae</taxon>
        <taxon>Pluteaceae</taxon>
        <taxon>Pluteus</taxon>
    </lineage>
</organism>